<evidence type="ECO:0000259" key="9">
    <source>
        <dbReference type="Pfam" id="PF02867"/>
    </source>
</evidence>
<protein>
    <recommendedName>
        <fullName evidence="2 6">Ribonucleoside-diphosphate reductase</fullName>
        <ecNumber evidence="2 6">1.17.4.1</ecNumber>
    </recommendedName>
</protein>
<dbReference type="InterPro" id="IPR013509">
    <property type="entry name" value="RNR_lsu_N"/>
</dbReference>
<dbReference type="SUPFAM" id="SSF48168">
    <property type="entry name" value="R1 subunit of ribonucleotide reductase, N-terminal domain"/>
    <property type="match status" value="1"/>
</dbReference>
<feature type="domain" description="Ribonucleotide reductase large subunit N-terminal" evidence="8">
    <location>
        <begin position="106"/>
        <end position="171"/>
    </location>
</feature>
<comment type="similarity">
    <text evidence="1 6">Belongs to the ribonucleoside diphosphate reductase large chain family.</text>
</comment>
<evidence type="ECO:0000256" key="3">
    <source>
        <dbReference type="ARBA" id="ARBA00023002"/>
    </source>
</evidence>
<dbReference type="NCBIfam" id="NF006577">
    <property type="entry name" value="PRK09102.1"/>
    <property type="match status" value="1"/>
</dbReference>
<dbReference type="CDD" id="cd01679">
    <property type="entry name" value="RNR_I"/>
    <property type="match status" value="1"/>
</dbReference>
<evidence type="ECO:0000313" key="10">
    <source>
        <dbReference type="EMBL" id="NYH94794.1"/>
    </source>
</evidence>
<evidence type="ECO:0000256" key="5">
    <source>
        <dbReference type="ARBA" id="ARBA00047754"/>
    </source>
</evidence>
<dbReference type="GO" id="GO:0004748">
    <property type="term" value="F:ribonucleoside-diphosphate reductase activity, thioredoxin disulfide as acceptor"/>
    <property type="evidence" value="ECO:0007669"/>
    <property type="project" value="UniProtKB-EC"/>
</dbReference>
<feature type="domain" description="Ribonucleotide reductase large subunit C-terminal" evidence="9">
    <location>
        <begin position="175"/>
        <end position="494"/>
    </location>
</feature>
<dbReference type="PRINTS" id="PR01183">
    <property type="entry name" value="RIBORDTASEM1"/>
</dbReference>
<dbReference type="Pfam" id="PF02867">
    <property type="entry name" value="Ribonuc_red_lgC"/>
    <property type="match status" value="2"/>
</dbReference>
<dbReference type="UniPathway" id="UPA00326"/>
<keyword evidence="4 6" id="KW-0215">Deoxyribonucleotide synthesis</keyword>
<reference evidence="10 11" key="1">
    <citation type="submission" date="2020-07" db="EMBL/GenBank/DDBJ databases">
        <title>Genomic Encyclopedia of Type Strains, Phase IV (KMG-IV): sequencing the most valuable type-strain genomes for metagenomic binning, comparative biology and taxonomic classification.</title>
        <authorList>
            <person name="Goeker M."/>
        </authorList>
    </citation>
    <scope>NUCLEOTIDE SEQUENCE [LARGE SCALE GENOMIC DNA]</scope>
    <source>
        <strain evidence="10 11">DSM 29043</strain>
    </source>
</reference>
<dbReference type="EMBL" id="JACBZF010000002">
    <property type="protein sequence ID" value="NYH94794.1"/>
    <property type="molecule type" value="Genomic_DNA"/>
</dbReference>
<dbReference type="GO" id="GO:0005524">
    <property type="term" value="F:ATP binding"/>
    <property type="evidence" value="ECO:0007669"/>
    <property type="project" value="InterPro"/>
</dbReference>
<dbReference type="Proteomes" id="UP000522081">
    <property type="component" value="Unassembled WGS sequence"/>
</dbReference>
<dbReference type="AlphaFoldDB" id="A0A7Y9XUH9"/>
<proteinExistence type="inferred from homology"/>
<name>A0A7Y9XUH9_9SPHN</name>
<dbReference type="Gene3D" id="3.20.70.20">
    <property type="match status" value="1"/>
</dbReference>
<feature type="region of interest" description="Disordered" evidence="7">
    <location>
        <begin position="1"/>
        <end position="58"/>
    </location>
</feature>
<keyword evidence="3 6" id="KW-0560">Oxidoreductase</keyword>
<evidence type="ECO:0000256" key="7">
    <source>
        <dbReference type="SAM" id="MobiDB-lite"/>
    </source>
</evidence>
<evidence type="ECO:0000256" key="6">
    <source>
        <dbReference type="RuleBase" id="RU003410"/>
    </source>
</evidence>
<dbReference type="GO" id="GO:0005971">
    <property type="term" value="C:ribonucleoside-diphosphate reductase complex"/>
    <property type="evidence" value="ECO:0007669"/>
    <property type="project" value="TreeGrafter"/>
</dbReference>
<evidence type="ECO:0000256" key="1">
    <source>
        <dbReference type="ARBA" id="ARBA00010406"/>
    </source>
</evidence>
<accession>A0A7Y9XUH9</accession>
<dbReference type="Pfam" id="PF00317">
    <property type="entry name" value="Ribonuc_red_lgN"/>
    <property type="match status" value="1"/>
</dbReference>
<organism evidence="10 11">
    <name type="scientific">Novosphingobium marinum</name>
    <dbReference type="NCBI Taxonomy" id="1514948"/>
    <lineage>
        <taxon>Bacteria</taxon>
        <taxon>Pseudomonadati</taxon>
        <taxon>Pseudomonadota</taxon>
        <taxon>Alphaproteobacteria</taxon>
        <taxon>Sphingomonadales</taxon>
        <taxon>Sphingomonadaceae</taxon>
        <taxon>Novosphingobium</taxon>
    </lineage>
</organism>
<evidence type="ECO:0000313" key="11">
    <source>
        <dbReference type="Proteomes" id="UP000522081"/>
    </source>
</evidence>
<dbReference type="InterPro" id="IPR008926">
    <property type="entry name" value="RNR_R1-su_N"/>
</dbReference>
<comment type="catalytic activity">
    <reaction evidence="5 6">
        <text>a 2'-deoxyribonucleoside 5'-diphosphate + [thioredoxin]-disulfide + H2O = a ribonucleoside 5'-diphosphate + [thioredoxin]-dithiol</text>
        <dbReference type="Rhea" id="RHEA:23252"/>
        <dbReference type="Rhea" id="RHEA-COMP:10698"/>
        <dbReference type="Rhea" id="RHEA-COMP:10700"/>
        <dbReference type="ChEBI" id="CHEBI:15377"/>
        <dbReference type="ChEBI" id="CHEBI:29950"/>
        <dbReference type="ChEBI" id="CHEBI:50058"/>
        <dbReference type="ChEBI" id="CHEBI:57930"/>
        <dbReference type="ChEBI" id="CHEBI:73316"/>
        <dbReference type="EC" id="1.17.4.1"/>
    </reaction>
</comment>
<dbReference type="InterPro" id="IPR000788">
    <property type="entry name" value="RNR_lg_C"/>
</dbReference>
<evidence type="ECO:0000259" key="8">
    <source>
        <dbReference type="Pfam" id="PF00317"/>
    </source>
</evidence>
<comment type="caution">
    <text evidence="10">The sequence shown here is derived from an EMBL/GenBank/DDBJ whole genome shotgun (WGS) entry which is preliminary data.</text>
</comment>
<sequence length="689" mass="76172">MDFRNENDAETESAIMAGEANDTSDVTIEPAARTTAKEETGNGPAIGMTDKSDPGSSELVEDLGRKVAEGAAQAMAGAIAEAAKRDSKSIQARRFSIETDPARDELLTEFGKETLTDRYLLPNETYQDLFARVADAYADDEEHAQRLYDYISRLWFMPATPVLSNGGTGRGLPISCYLNSVEDSLEGIVGTWNENVWLASRGGGIGTYWGQVRGIGEPVGLNGKTSGIIPFVRVMDSLTLAISQGSLRRGSAACYLDISHPEIEEFLEIRKPSGDFNRKALNLHHGVLLTDEFMEAVRDGAQFDLKSPKDGSVRATVDARSLFQKLVETRLATGEPYIVFSDTVNRMMPTHHRELGLKVSTSNLCSEITLPTGRDHLGNDRTAVCCLSSLNLETWDEWHGDKRFVEDVMRFLDNVLQDYIDRAPDEMARAKYSAARERSVGMGVMGFHSFLQKKNIAFESAMAKAWNLKMFQHINAKANEASMMLAKERGPCPDAADQGVMERFSCKMAIAPTASISIICGGTSACIEPIPANIYTHKTLSGSFVVKNPYLQKLLAAKSKDSTNVWNSILENGGSVQHLDFLSPEEKATYKTSFEIDQRWLLEFAADRTPYIDQAQSLNLFIPADVDKWDLMMLHFQAWEKGIKSLYYLRSKSVQRAGFAGGVEADNTPEAKRIEIEGPTDYEECLACQ</sequence>
<comment type="function">
    <text evidence="6">Provides the precursors necessary for DNA synthesis. Catalyzes the biosynthesis of deoxyribonucleotides from the corresponding ribonucleotides.</text>
</comment>
<evidence type="ECO:0000256" key="4">
    <source>
        <dbReference type="ARBA" id="ARBA00023116"/>
    </source>
</evidence>
<dbReference type="PANTHER" id="PTHR11573:SF6">
    <property type="entry name" value="RIBONUCLEOSIDE-DIPHOSPHATE REDUCTASE LARGE SUBUNIT"/>
    <property type="match status" value="1"/>
</dbReference>
<keyword evidence="11" id="KW-1185">Reference proteome</keyword>
<dbReference type="PANTHER" id="PTHR11573">
    <property type="entry name" value="RIBONUCLEOSIDE-DIPHOSPHATE REDUCTASE LARGE CHAIN"/>
    <property type="match status" value="1"/>
</dbReference>
<feature type="domain" description="Ribonucleotide reductase large subunit C-terminal" evidence="9">
    <location>
        <begin position="503"/>
        <end position="649"/>
    </location>
</feature>
<dbReference type="EC" id="1.17.4.1" evidence="2 6"/>
<dbReference type="InterPro" id="IPR039718">
    <property type="entry name" value="Rrm1"/>
</dbReference>
<dbReference type="GO" id="GO:0009263">
    <property type="term" value="P:deoxyribonucleotide biosynthetic process"/>
    <property type="evidence" value="ECO:0007669"/>
    <property type="project" value="UniProtKB-KW"/>
</dbReference>
<dbReference type="SUPFAM" id="SSF51998">
    <property type="entry name" value="PFL-like glycyl radical enzymes"/>
    <property type="match status" value="1"/>
</dbReference>
<gene>
    <name evidence="10" type="ORF">FHS75_001113</name>
</gene>
<evidence type="ECO:0000256" key="2">
    <source>
        <dbReference type="ARBA" id="ARBA00012274"/>
    </source>
</evidence>